<feature type="domain" description="LDB19 N-terminal" evidence="1">
    <location>
        <begin position="103"/>
        <end position="181"/>
    </location>
</feature>
<dbReference type="Pfam" id="PF13002">
    <property type="entry name" value="LDB19"/>
    <property type="match status" value="1"/>
</dbReference>
<sequence>MKSWNSISSTVNKLNNFYNDISCSNFRLHLQVLNPTIYQRGLCEEDFKLSTPPILRGIVVVQIIRPTKISDISVIFHGEQGETIIEFEAIDVSEPLFAKRKKTTKLLVNELFTWDYQYAKDVQIGTYTFPFHFIIDTLLPESFISRHLNICYRIEACLKYETNNCGGKKTARKDQKIKLVRCVPDTLFNDSILATGNWRDLLVYEFSFQNKIAFQESPFLSIFRIYPIEPEKQYFTLHGVSIWIVQNLTFDKYVCSNYKKKYTETDKILLYKRMFNFQSLVTKNGSYNFEICLKIPSNGVIYDKSNQKLKKTIYPSINNANEGFISSHTLKVTVEVSECERHNQIKNKQTYQVSRTNSTFSSSSEKSMDALDSVTFPGYTNYHEKRTDATRFKKIELSFTAPIKLLSHDSEIASESPPCYSDMQKRNDNIVMDMISANKFDIVPPAYDEETAL</sequence>
<dbReference type="OrthoDB" id="2333384at2759"/>
<dbReference type="HOGENOM" id="CLU_594552_0_0_1"/>
<dbReference type="OMA" id="ELRISHY"/>
<reference evidence="2 3" key="1">
    <citation type="journal article" date="2004" name="Nature">
        <title>Genome evolution in yeasts.</title>
        <authorList>
            <consortium name="Genolevures"/>
            <person name="Dujon B."/>
            <person name="Sherman D."/>
            <person name="Fischer G."/>
            <person name="Durrens P."/>
            <person name="Casaregola S."/>
            <person name="Lafontaine I."/>
            <person name="de Montigny J."/>
            <person name="Marck C."/>
            <person name="Neuveglise C."/>
            <person name="Talla E."/>
            <person name="Goffard N."/>
            <person name="Frangeul L."/>
            <person name="Aigle M."/>
            <person name="Anthouard V."/>
            <person name="Babour A."/>
            <person name="Barbe V."/>
            <person name="Barnay S."/>
            <person name="Blanchin S."/>
            <person name="Beckerich J.M."/>
            <person name="Beyne E."/>
            <person name="Bleykasten C."/>
            <person name="Boisrame A."/>
            <person name="Boyer J."/>
            <person name="Cattolico L."/>
            <person name="Confanioleri F."/>
            <person name="de Daruvar A."/>
            <person name="Despons L."/>
            <person name="Fabre E."/>
            <person name="Fairhead C."/>
            <person name="Ferry-Dumazet H."/>
            <person name="Groppi A."/>
            <person name="Hantraye F."/>
            <person name="Hennequin C."/>
            <person name="Jauniaux N."/>
            <person name="Joyet P."/>
            <person name="Kachouri R."/>
            <person name="Kerrest A."/>
            <person name="Koszul R."/>
            <person name="Lemaire M."/>
            <person name="Lesur I."/>
            <person name="Ma L."/>
            <person name="Muller H."/>
            <person name="Nicaud J.M."/>
            <person name="Nikolski M."/>
            <person name="Oztas S."/>
            <person name="Ozier-Kalogeropoulos O."/>
            <person name="Pellenz S."/>
            <person name="Potier S."/>
            <person name="Richard G.F."/>
            <person name="Straub M.L."/>
            <person name="Suleau A."/>
            <person name="Swennene D."/>
            <person name="Tekaia F."/>
            <person name="Wesolowski-Louvel M."/>
            <person name="Westhof E."/>
            <person name="Wirth B."/>
            <person name="Zeniou-Meyer M."/>
            <person name="Zivanovic I."/>
            <person name="Bolotin-Fukuhara M."/>
            <person name="Thierry A."/>
            <person name="Bouchier C."/>
            <person name="Caudron B."/>
            <person name="Scarpelli C."/>
            <person name="Gaillardin C."/>
            <person name="Weissenbach J."/>
            <person name="Wincker P."/>
            <person name="Souciet J.L."/>
        </authorList>
    </citation>
    <scope>NUCLEOTIDE SEQUENCE [LARGE SCALE GENOMIC DNA]</scope>
    <source>
        <strain evidence="3">ATCC 36239 / CBS 767 / BCRC 21394 / JCM 1990 / NBRC 0083 / IGC 2968</strain>
    </source>
</reference>
<dbReference type="KEGG" id="dha:DEHA2D03344g"/>
<dbReference type="InterPro" id="IPR014752">
    <property type="entry name" value="Arrestin-like_C"/>
</dbReference>
<evidence type="ECO:0000313" key="3">
    <source>
        <dbReference type="Proteomes" id="UP000000599"/>
    </source>
</evidence>
<organism evidence="2 3">
    <name type="scientific">Debaryomyces hansenii (strain ATCC 36239 / CBS 767 / BCRC 21394 / JCM 1990 / NBRC 0083 / IGC 2968)</name>
    <name type="common">Yeast</name>
    <name type="synonym">Torulaspora hansenii</name>
    <dbReference type="NCBI Taxonomy" id="284592"/>
    <lineage>
        <taxon>Eukaryota</taxon>
        <taxon>Fungi</taxon>
        <taxon>Dikarya</taxon>
        <taxon>Ascomycota</taxon>
        <taxon>Saccharomycotina</taxon>
        <taxon>Pichiomycetes</taxon>
        <taxon>Debaryomycetaceae</taxon>
        <taxon>Debaryomyces</taxon>
    </lineage>
</organism>
<protein>
    <submittedName>
        <fullName evidence="2">DEHA2D03344p</fullName>
    </submittedName>
</protein>
<dbReference type="eggNOG" id="ENOG502SWT6">
    <property type="taxonomic scope" value="Eukaryota"/>
</dbReference>
<gene>
    <name evidence="2" type="ordered locus">DEHA2D03344g</name>
</gene>
<keyword evidence="3" id="KW-1185">Reference proteome</keyword>
<evidence type="ECO:0000259" key="1">
    <source>
        <dbReference type="Pfam" id="PF13002"/>
    </source>
</evidence>
<dbReference type="InterPro" id="IPR024391">
    <property type="entry name" value="LDB19_N"/>
</dbReference>
<dbReference type="AlphaFoldDB" id="W0TYR9"/>
<proteinExistence type="predicted"/>
<dbReference type="VEuPathDB" id="FungiDB:DEHA2D03344g"/>
<dbReference type="EMBL" id="CR382136">
    <property type="protein sequence ID" value="CAG86748.4"/>
    <property type="molecule type" value="Genomic_DNA"/>
</dbReference>
<name>W0TYR9_DEBHA</name>
<dbReference type="Gene3D" id="2.60.40.640">
    <property type="match status" value="1"/>
</dbReference>
<dbReference type="STRING" id="284592.W0TYR9"/>
<dbReference type="GeneID" id="8998446"/>
<dbReference type="Proteomes" id="UP000000599">
    <property type="component" value="Chromosome D"/>
</dbReference>
<accession>W0TYR9</accession>
<dbReference type="InParanoid" id="W0TYR9"/>
<dbReference type="RefSeq" id="XP_002770253.1">
    <property type="nucleotide sequence ID" value="XM_002770207.1"/>
</dbReference>
<evidence type="ECO:0000313" key="2">
    <source>
        <dbReference type="EMBL" id="CAG86748.4"/>
    </source>
</evidence>